<dbReference type="Pfam" id="PF00096">
    <property type="entry name" value="zf-C2H2"/>
    <property type="match status" value="2"/>
</dbReference>
<evidence type="ECO:0000256" key="8">
    <source>
        <dbReference type="SAM" id="MobiDB-lite"/>
    </source>
</evidence>
<evidence type="ECO:0000256" key="3">
    <source>
        <dbReference type="ARBA" id="ARBA00022771"/>
    </source>
</evidence>
<accession>A0AB34GB18</accession>
<feature type="region of interest" description="Disordered" evidence="8">
    <location>
        <begin position="177"/>
        <end position="221"/>
    </location>
</feature>
<feature type="region of interest" description="Disordered" evidence="8">
    <location>
        <begin position="1"/>
        <end position="39"/>
    </location>
</feature>
<keyword evidence="4" id="KW-0862">Zinc</keyword>
<dbReference type="PROSITE" id="PS00028">
    <property type="entry name" value="ZINC_FINGER_C2H2_1"/>
    <property type="match status" value="2"/>
</dbReference>
<gene>
    <name evidence="10" type="ORF">J1605_016129</name>
</gene>
<dbReference type="PANTHER" id="PTHR23226">
    <property type="entry name" value="ZINC FINGER AND SCAN DOMAIN-CONTAINING"/>
    <property type="match status" value="1"/>
</dbReference>
<feature type="compositionally biased region" description="Low complexity" evidence="8">
    <location>
        <begin position="1"/>
        <end position="23"/>
    </location>
</feature>
<evidence type="ECO:0000256" key="7">
    <source>
        <dbReference type="PROSITE-ProRule" id="PRU00042"/>
    </source>
</evidence>
<dbReference type="PANTHER" id="PTHR23226:SF85">
    <property type="entry name" value="ZINC FINGER PROTEIN 397"/>
    <property type="match status" value="1"/>
</dbReference>
<keyword evidence="2" id="KW-0677">Repeat</keyword>
<organism evidence="10 11">
    <name type="scientific">Eschrichtius robustus</name>
    <name type="common">California gray whale</name>
    <name type="synonym">Eschrichtius gibbosus</name>
    <dbReference type="NCBI Taxonomy" id="9764"/>
    <lineage>
        <taxon>Eukaryota</taxon>
        <taxon>Metazoa</taxon>
        <taxon>Chordata</taxon>
        <taxon>Craniata</taxon>
        <taxon>Vertebrata</taxon>
        <taxon>Euteleostomi</taxon>
        <taxon>Mammalia</taxon>
        <taxon>Eutheria</taxon>
        <taxon>Laurasiatheria</taxon>
        <taxon>Artiodactyla</taxon>
        <taxon>Whippomorpha</taxon>
        <taxon>Cetacea</taxon>
        <taxon>Mysticeti</taxon>
        <taxon>Eschrichtiidae</taxon>
        <taxon>Eschrichtius</taxon>
    </lineage>
</organism>
<dbReference type="GO" id="GO:0008270">
    <property type="term" value="F:zinc ion binding"/>
    <property type="evidence" value="ECO:0007669"/>
    <property type="project" value="UniProtKB-KW"/>
</dbReference>
<evidence type="ECO:0000259" key="9">
    <source>
        <dbReference type="PROSITE" id="PS50157"/>
    </source>
</evidence>
<feature type="domain" description="C2H2-type" evidence="9">
    <location>
        <begin position="117"/>
        <end position="144"/>
    </location>
</feature>
<keyword evidence="1" id="KW-0479">Metal-binding</keyword>
<feature type="domain" description="C2H2-type" evidence="9">
    <location>
        <begin position="88"/>
        <end position="116"/>
    </location>
</feature>
<evidence type="ECO:0000256" key="1">
    <source>
        <dbReference type="ARBA" id="ARBA00022723"/>
    </source>
</evidence>
<dbReference type="Proteomes" id="UP001159641">
    <property type="component" value="Unassembled WGS sequence"/>
</dbReference>
<evidence type="ECO:0000256" key="4">
    <source>
        <dbReference type="ARBA" id="ARBA00022833"/>
    </source>
</evidence>
<comment type="caution">
    <text evidence="10">The sequence shown here is derived from an EMBL/GenBank/DDBJ whole genome shotgun (WGS) entry which is preliminary data.</text>
</comment>
<dbReference type="SUPFAM" id="SSF57667">
    <property type="entry name" value="beta-beta-alpha zinc fingers"/>
    <property type="match status" value="3"/>
</dbReference>
<proteinExistence type="predicted"/>
<name>A0AB34GB18_ESCRO</name>
<keyword evidence="11" id="KW-1185">Reference proteome</keyword>
<dbReference type="AlphaFoldDB" id="A0AB34GB18"/>
<keyword evidence="6" id="KW-0804">Transcription</keyword>
<protein>
    <recommendedName>
        <fullName evidence="9">C2H2-type domain-containing protein</fullName>
    </recommendedName>
</protein>
<dbReference type="InterPro" id="IPR036236">
    <property type="entry name" value="Znf_C2H2_sf"/>
</dbReference>
<feature type="domain" description="C2H2-type" evidence="9">
    <location>
        <begin position="38"/>
        <end position="65"/>
    </location>
</feature>
<dbReference type="PROSITE" id="PS50157">
    <property type="entry name" value="ZINC_FINGER_C2H2_2"/>
    <property type="match status" value="3"/>
</dbReference>
<evidence type="ECO:0000256" key="5">
    <source>
        <dbReference type="ARBA" id="ARBA00023015"/>
    </source>
</evidence>
<keyword evidence="5" id="KW-0805">Transcription regulation</keyword>
<evidence type="ECO:0000256" key="2">
    <source>
        <dbReference type="ARBA" id="ARBA00022737"/>
    </source>
</evidence>
<dbReference type="InterPro" id="IPR013087">
    <property type="entry name" value="Znf_C2H2_type"/>
</dbReference>
<dbReference type="FunFam" id="3.30.160.60:FF:000643">
    <property type="entry name" value="Zinc finger protein 668"/>
    <property type="match status" value="1"/>
</dbReference>
<evidence type="ECO:0000313" key="11">
    <source>
        <dbReference type="Proteomes" id="UP001159641"/>
    </source>
</evidence>
<dbReference type="Gene3D" id="3.30.160.60">
    <property type="entry name" value="Classic Zinc Finger"/>
    <property type="match status" value="2"/>
</dbReference>
<dbReference type="SMART" id="SM00355">
    <property type="entry name" value="ZnF_C2H2"/>
    <property type="match status" value="2"/>
</dbReference>
<sequence length="221" mass="24152">MSPAARSSSCTPASSAARPSRAPQDCCSPRASTRVSGPTCADRGQAFVRCSGLQGHQKTHSAEHRNRAAALATRAFRPRCSPRGEKPHECTECTKAFGLLSHLAEHRRRAHTGERPYSCPECGKTFQGCSELHQHERLHSGEKPCIRADCGRAFVRNCSLARPARAHRRAALRVRPLRPRLQPALQPPRAPAAARGRRVKPRLAHTASTGVPHLKLPRGLQ</sequence>
<reference evidence="10 11" key="1">
    <citation type="submission" date="2022-11" db="EMBL/GenBank/DDBJ databases">
        <title>Whole genome sequence of Eschrichtius robustus ER-17-0199.</title>
        <authorList>
            <person name="Bruniche-Olsen A."/>
            <person name="Black A.N."/>
            <person name="Fields C.J."/>
            <person name="Walden K."/>
            <person name="Dewoody J.A."/>
        </authorList>
    </citation>
    <scope>NUCLEOTIDE SEQUENCE [LARGE SCALE GENOMIC DNA]</scope>
    <source>
        <strain evidence="10">ER-17-0199</strain>
        <tissue evidence="10">Blubber</tissue>
    </source>
</reference>
<dbReference type="EMBL" id="JAIQCJ010002572">
    <property type="protein sequence ID" value="KAJ8775800.1"/>
    <property type="molecule type" value="Genomic_DNA"/>
</dbReference>
<dbReference type="GO" id="GO:0000981">
    <property type="term" value="F:DNA-binding transcription factor activity, RNA polymerase II-specific"/>
    <property type="evidence" value="ECO:0007669"/>
    <property type="project" value="TreeGrafter"/>
</dbReference>
<evidence type="ECO:0000313" key="10">
    <source>
        <dbReference type="EMBL" id="KAJ8775800.1"/>
    </source>
</evidence>
<dbReference type="GO" id="GO:0000978">
    <property type="term" value="F:RNA polymerase II cis-regulatory region sequence-specific DNA binding"/>
    <property type="evidence" value="ECO:0007669"/>
    <property type="project" value="TreeGrafter"/>
</dbReference>
<dbReference type="FunFam" id="3.30.160.60:FF:001207">
    <property type="entry name" value="zinc finger protein 837 isoform X2"/>
    <property type="match status" value="1"/>
</dbReference>
<keyword evidence="3 7" id="KW-0863">Zinc-finger</keyword>
<evidence type="ECO:0000256" key="6">
    <source>
        <dbReference type="ARBA" id="ARBA00023163"/>
    </source>
</evidence>